<dbReference type="GO" id="GO:0008270">
    <property type="term" value="F:zinc ion binding"/>
    <property type="evidence" value="ECO:0007669"/>
    <property type="project" value="InterPro"/>
</dbReference>
<proteinExistence type="predicted"/>
<sequence>MTGSRRKYTRELLEDVVARSSSVADVLRRLGLNQAGGTHAHISRTIKAFEIDTSHFGAWKRTNDSHKRRLKPEQILVRLTPGSNRQKPHLLHRALRESGRPYRCALCGIDGTWQGAPLRLEVDHIDGDYHNNEEWNLRFLCPNCHTQTDNFSGRTRGKYVNQTGQLALFNTLKPPDGSAA</sequence>
<dbReference type="EMBL" id="RJSG01000002">
    <property type="protein sequence ID" value="RNL78732.1"/>
    <property type="molecule type" value="Genomic_DNA"/>
</dbReference>
<dbReference type="OrthoDB" id="3357452at2"/>
<evidence type="ECO:0000313" key="3">
    <source>
        <dbReference type="Proteomes" id="UP000277094"/>
    </source>
</evidence>
<dbReference type="GO" id="GO:0004519">
    <property type="term" value="F:endonuclease activity"/>
    <property type="evidence" value="ECO:0007669"/>
    <property type="project" value="UniProtKB-KW"/>
</dbReference>
<accession>A0A3N0DSZ1</accession>
<dbReference type="Proteomes" id="UP000277094">
    <property type="component" value="Unassembled WGS sequence"/>
</dbReference>
<keyword evidence="2" id="KW-0378">Hydrolase</keyword>
<dbReference type="InterPro" id="IPR003615">
    <property type="entry name" value="HNH_nuc"/>
</dbReference>
<protein>
    <submittedName>
        <fullName evidence="2">HNH endonuclease</fullName>
    </submittedName>
</protein>
<reference evidence="2 3" key="1">
    <citation type="submission" date="2018-11" db="EMBL/GenBank/DDBJ databases">
        <authorList>
            <person name="Li F."/>
        </authorList>
    </citation>
    <scope>NUCLEOTIDE SEQUENCE [LARGE SCALE GENOMIC DNA]</scope>
    <source>
        <strain evidence="2 3">KIS18-7</strain>
    </source>
</reference>
<dbReference type="CDD" id="cd00085">
    <property type="entry name" value="HNHc"/>
    <property type="match status" value="1"/>
</dbReference>
<dbReference type="SMART" id="SM00507">
    <property type="entry name" value="HNHc"/>
    <property type="match status" value="1"/>
</dbReference>
<keyword evidence="2" id="KW-0540">Nuclease</keyword>
<keyword evidence="3" id="KW-1185">Reference proteome</keyword>
<feature type="domain" description="HNH nuclease" evidence="1">
    <location>
        <begin position="101"/>
        <end position="146"/>
    </location>
</feature>
<keyword evidence="2" id="KW-0255">Endonuclease</keyword>
<comment type="caution">
    <text evidence="2">The sequence shown here is derived from an EMBL/GenBank/DDBJ whole genome shotgun (WGS) entry which is preliminary data.</text>
</comment>
<evidence type="ECO:0000313" key="2">
    <source>
        <dbReference type="EMBL" id="RNL78732.1"/>
    </source>
</evidence>
<gene>
    <name evidence="2" type="ORF">EFL95_06535</name>
</gene>
<name>A0A3N0DSZ1_9ACTN</name>
<dbReference type="AlphaFoldDB" id="A0A3N0DSZ1"/>
<evidence type="ECO:0000259" key="1">
    <source>
        <dbReference type="SMART" id="SM00507"/>
    </source>
</evidence>
<organism evidence="2 3">
    <name type="scientific">Nocardioides marmorisolisilvae</name>
    <dbReference type="NCBI Taxonomy" id="1542737"/>
    <lineage>
        <taxon>Bacteria</taxon>
        <taxon>Bacillati</taxon>
        <taxon>Actinomycetota</taxon>
        <taxon>Actinomycetes</taxon>
        <taxon>Propionibacteriales</taxon>
        <taxon>Nocardioidaceae</taxon>
        <taxon>Nocardioides</taxon>
    </lineage>
</organism>
<dbReference type="Pfam" id="PF01844">
    <property type="entry name" value="HNH"/>
    <property type="match status" value="1"/>
</dbReference>
<dbReference type="InterPro" id="IPR002711">
    <property type="entry name" value="HNH"/>
</dbReference>
<dbReference type="GO" id="GO:0003676">
    <property type="term" value="F:nucleic acid binding"/>
    <property type="evidence" value="ECO:0007669"/>
    <property type="project" value="InterPro"/>
</dbReference>
<dbReference type="Gene3D" id="1.10.30.50">
    <property type="match status" value="1"/>
</dbReference>